<name>A0A166B170_EXIGL</name>
<reference evidence="1 2" key="1">
    <citation type="journal article" date="2016" name="Mol. Biol. Evol.">
        <title>Comparative Genomics of Early-Diverging Mushroom-Forming Fungi Provides Insights into the Origins of Lignocellulose Decay Capabilities.</title>
        <authorList>
            <person name="Nagy L.G."/>
            <person name="Riley R."/>
            <person name="Tritt A."/>
            <person name="Adam C."/>
            <person name="Daum C."/>
            <person name="Floudas D."/>
            <person name="Sun H."/>
            <person name="Yadav J.S."/>
            <person name="Pangilinan J."/>
            <person name="Larsson K.H."/>
            <person name="Matsuura K."/>
            <person name="Barry K."/>
            <person name="Labutti K."/>
            <person name="Kuo R."/>
            <person name="Ohm R.A."/>
            <person name="Bhattacharya S.S."/>
            <person name="Shirouzu T."/>
            <person name="Yoshinaga Y."/>
            <person name="Martin F.M."/>
            <person name="Grigoriev I.V."/>
            <person name="Hibbett D.S."/>
        </authorList>
    </citation>
    <scope>NUCLEOTIDE SEQUENCE [LARGE SCALE GENOMIC DNA]</scope>
    <source>
        <strain evidence="1 2">HHB12029</strain>
    </source>
</reference>
<evidence type="ECO:0008006" key="3">
    <source>
        <dbReference type="Google" id="ProtNLM"/>
    </source>
</evidence>
<dbReference type="OrthoDB" id="3341212at2759"/>
<evidence type="ECO:0000313" key="1">
    <source>
        <dbReference type="EMBL" id="KZV97009.1"/>
    </source>
</evidence>
<dbReference type="InParanoid" id="A0A166B170"/>
<dbReference type="EMBL" id="KV425935">
    <property type="protein sequence ID" value="KZV97009.1"/>
    <property type="molecule type" value="Genomic_DNA"/>
</dbReference>
<proteinExistence type="predicted"/>
<dbReference type="Proteomes" id="UP000077266">
    <property type="component" value="Unassembled WGS sequence"/>
</dbReference>
<organism evidence="1 2">
    <name type="scientific">Exidia glandulosa HHB12029</name>
    <dbReference type="NCBI Taxonomy" id="1314781"/>
    <lineage>
        <taxon>Eukaryota</taxon>
        <taxon>Fungi</taxon>
        <taxon>Dikarya</taxon>
        <taxon>Basidiomycota</taxon>
        <taxon>Agaricomycotina</taxon>
        <taxon>Agaricomycetes</taxon>
        <taxon>Auriculariales</taxon>
        <taxon>Exidiaceae</taxon>
        <taxon>Exidia</taxon>
    </lineage>
</organism>
<sequence>MSNPVISSSPTGIDKLNDDLLSIVFFIVRGPVYPIGHSLKSAILLSLVCRRWRNQALSLARLWNTVHWHPGHGGNQHVGAALAALDRSRNAPLAIQIMLLERPRSDDVLLSDLHDGHALLRAILLPQHLRRITEFSITVSDPFWDDELFRPFSYPGRLCMPALRQLSISFGMRTLRTDLDVDIECSDLEELHVVGMKTRRPGRMVGPSTKLVTLAGGELNLTDVVDVLHHASRLQTFEIGTMLGNLTSIINDIDAEDVSSYARRIAGTVANLCNFSVYELSTFRDFATLQLIISTSSIRRCHVWQSFAESLVAEEAWIEFLNLPSVGEVDELRLLGSRGEDIKFVATKTGRTRHLYSEKATAFACLPLALDSHPPILSTLEVLTFDIVKWTAFMRMVESRGARMPRLTRIHLIMQQHSGDRLALHEGMRDYTGATIDMPRLECIGFDIGWSTPPSANLTMRFLVITLQLLDCLIPTPRGGVAFVGGDDVKAALASQCDEISQRVPAEDRTVLHEVAAALLPYILGTVENAGDV</sequence>
<dbReference type="AlphaFoldDB" id="A0A166B170"/>
<gene>
    <name evidence="1" type="ORF">EXIGLDRAFT_833143</name>
</gene>
<evidence type="ECO:0000313" key="2">
    <source>
        <dbReference type="Proteomes" id="UP000077266"/>
    </source>
</evidence>
<protein>
    <recommendedName>
        <fullName evidence="3">F-box domain-containing protein</fullName>
    </recommendedName>
</protein>
<accession>A0A166B170</accession>
<keyword evidence="2" id="KW-1185">Reference proteome</keyword>